<dbReference type="AlphaFoldDB" id="A0A0F9KS69"/>
<evidence type="ECO:0000256" key="1">
    <source>
        <dbReference type="SAM" id="Phobius"/>
    </source>
</evidence>
<feature type="transmembrane region" description="Helical" evidence="1">
    <location>
        <begin position="12"/>
        <end position="33"/>
    </location>
</feature>
<keyword evidence="1" id="KW-1133">Transmembrane helix</keyword>
<evidence type="ECO:0000313" key="2">
    <source>
        <dbReference type="EMBL" id="KKM84603.1"/>
    </source>
</evidence>
<comment type="caution">
    <text evidence="2">The sequence shown here is derived from an EMBL/GenBank/DDBJ whole genome shotgun (WGS) entry which is preliminary data.</text>
</comment>
<dbReference type="EMBL" id="LAZR01007539">
    <property type="protein sequence ID" value="KKM84603.1"/>
    <property type="molecule type" value="Genomic_DNA"/>
</dbReference>
<sequence>MRFINNLPIGKKIFTIVIILGLTQVLIAAFAILKMKDISAEFDTMNNISIPLEREVSATSQWQLKKAAALEGLMYAAKSGQKRKVIKEYFETIEMITEKVISVLQ</sequence>
<keyword evidence="1" id="KW-0812">Transmembrane</keyword>
<proteinExistence type="predicted"/>
<protein>
    <recommendedName>
        <fullName evidence="3">Chemotaxis methyl-accepting receptor HlyB-like 4HB MCP domain-containing protein</fullName>
    </recommendedName>
</protein>
<name>A0A0F9KS69_9ZZZZ</name>
<accession>A0A0F9KS69</accession>
<reference evidence="2" key="1">
    <citation type="journal article" date="2015" name="Nature">
        <title>Complex archaea that bridge the gap between prokaryotes and eukaryotes.</title>
        <authorList>
            <person name="Spang A."/>
            <person name="Saw J.H."/>
            <person name="Jorgensen S.L."/>
            <person name="Zaremba-Niedzwiedzka K."/>
            <person name="Martijn J."/>
            <person name="Lind A.E."/>
            <person name="van Eijk R."/>
            <person name="Schleper C."/>
            <person name="Guy L."/>
            <person name="Ettema T.J."/>
        </authorList>
    </citation>
    <scope>NUCLEOTIDE SEQUENCE</scope>
</reference>
<gene>
    <name evidence="2" type="ORF">LCGC14_1297500</name>
</gene>
<keyword evidence="1" id="KW-0472">Membrane</keyword>
<evidence type="ECO:0008006" key="3">
    <source>
        <dbReference type="Google" id="ProtNLM"/>
    </source>
</evidence>
<organism evidence="2">
    <name type="scientific">marine sediment metagenome</name>
    <dbReference type="NCBI Taxonomy" id="412755"/>
    <lineage>
        <taxon>unclassified sequences</taxon>
        <taxon>metagenomes</taxon>
        <taxon>ecological metagenomes</taxon>
    </lineage>
</organism>